<dbReference type="EC" id="3.1.-.-" evidence="8"/>
<dbReference type="PANTHER" id="PTHR30636:SF3">
    <property type="entry name" value="UPF0701 PROTEIN YICC"/>
    <property type="match status" value="1"/>
</dbReference>
<keyword evidence="2" id="KW-0540">Nuclease</keyword>
<evidence type="ECO:0000259" key="6">
    <source>
        <dbReference type="Pfam" id="PF03755"/>
    </source>
</evidence>
<evidence type="ECO:0000313" key="9">
    <source>
        <dbReference type="Proteomes" id="UP001595969"/>
    </source>
</evidence>
<dbReference type="InterPro" id="IPR013527">
    <property type="entry name" value="YicC-like_N"/>
</dbReference>
<dbReference type="EMBL" id="JBHSGS010000011">
    <property type="protein sequence ID" value="MFC4718585.1"/>
    <property type="molecule type" value="Genomic_DNA"/>
</dbReference>
<keyword evidence="9" id="KW-1185">Reference proteome</keyword>
<keyword evidence="4 8" id="KW-0378">Hydrolase</keyword>
<dbReference type="Proteomes" id="UP001595969">
    <property type="component" value="Unassembled WGS sequence"/>
</dbReference>
<name>A0ABV9MSR1_9ENTE</name>
<dbReference type="InterPro" id="IPR005229">
    <property type="entry name" value="YicC/YloC-like"/>
</dbReference>
<evidence type="ECO:0000256" key="1">
    <source>
        <dbReference type="ARBA" id="ARBA00001968"/>
    </source>
</evidence>
<evidence type="ECO:0000313" key="8">
    <source>
        <dbReference type="EMBL" id="MFC4718585.1"/>
    </source>
</evidence>
<comment type="caution">
    <text evidence="8">The sequence shown here is derived from an EMBL/GenBank/DDBJ whole genome shotgun (WGS) entry which is preliminary data.</text>
</comment>
<dbReference type="NCBIfam" id="TIGR00255">
    <property type="entry name" value="YicC/YloC family endoribonuclease"/>
    <property type="match status" value="1"/>
</dbReference>
<comment type="similarity">
    <text evidence="5">Belongs to the YicC/YloC family.</text>
</comment>
<gene>
    <name evidence="8" type="ORF">ACFO5I_02340</name>
</gene>
<feature type="domain" description="Endoribonuclease YicC-like N-terminal" evidence="6">
    <location>
        <begin position="1"/>
        <end position="157"/>
    </location>
</feature>
<dbReference type="GO" id="GO:0016787">
    <property type="term" value="F:hydrolase activity"/>
    <property type="evidence" value="ECO:0007669"/>
    <property type="project" value="UniProtKB-KW"/>
</dbReference>
<evidence type="ECO:0000256" key="4">
    <source>
        <dbReference type="ARBA" id="ARBA00022801"/>
    </source>
</evidence>
<dbReference type="Pfam" id="PF08340">
    <property type="entry name" value="YicC-like_C"/>
    <property type="match status" value="1"/>
</dbReference>
<protein>
    <submittedName>
        <fullName evidence="8">YicC/YloC family endoribonuclease</fullName>
        <ecNumber evidence="8">3.1.-.-</ecNumber>
    </submittedName>
</protein>
<accession>A0ABV9MSR1</accession>
<reference evidence="9" key="1">
    <citation type="journal article" date="2019" name="Int. J. Syst. Evol. Microbiol.">
        <title>The Global Catalogue of Microorganisms (GCM) 10K type strain sequencing project: providing services to taxonomists for standard genome sequencing and annotation.</title>
        <authorList>
            <consortium name="The Broad Institute Genomics Platform"/>
            <consortium name="The Broad Institute Genome Sequencing Center for Infectious Disease"/>
            <person name="Wu L."/>
            <person name="Ma J."/>
        </authorList>
    </citation>
    <scope>NUCLEOTIDE SEQUENCE [LARGE SCALE GENOMIC DNA]</scope>
    <source>
        <strain evidence="9">CGMCC 1.19032</strain>
    </source>
</reference>
<comment type="cofactor">
    <cofactor evidence="1">
        <name>a divalent metal cation</name>
        <dbReference type="ChEBI" id="CHEBI:60240"/>
    </cofactor>
</comment>
<dbReference type="Pfam" id="PF03755">
    <property type="entry name" value="YicC-like_N"/>
    <property type="match status" value="1"/>
</dbReference>
<sequence>MKSMTGFGKALKESKDYQIEVEIKSVNHRFLDFQLRLPRALHPFEQAARQAMKEILKRGRIEVFVTLTELNDQQKEVKIHWDLIEAFMAQVNQEAHTRFQTTLAPEHLLQSLLEKEEFVQVQEKKTVDEALEALLLAAIVAAANANDQSRQVEGAGILQVLQENLQQLQVMLAELAGLFLVFEKEYLTRFEKKLTEYLSTEIDRERLLTEMVILLEKSDIHEEIDRLKIHVETFEQLLTSNKPVGRELDFLIQEMNREVNTIGSKSSAIDIKNIVVQLKTTIEKIREQVQNVE</sequence>
<dbReference type="InterPro" id="IPR013551">
    <property type="entry name" value="YicC-like_C"/>
</dbReference>
<dbReference type="PANTHER" id="PTHR30636">
    <property type="entry name" value="UPF0701 PROTEIN YICC"/>
    <property type="match status" value="1"/>
</dbReference>
<feature type="domain" description="Endoribonuclease YicC-like C-terminal" evidence="7">
    <location>
        <begin position="183"/>
        <end position="293"/>
    </location>
</feature>
<evidence type="ECO:0000256" key="5">
    <source>
        <dbReference type="ARBA" id="ARBA00035648"/>
    </source>
</evidence>
<organism evidence="8 9">
    <name type="scientific">Enterococcus lemanii</name>
    <dbReference type="NCBI Taxonomy" id="1159752"/>
    <lineage>
        <taxon>Bacteria</taxon>
        <taxon>Bacillati</taxon>
        <taxon>Bacillota</taxon>
        <taxon>Bacilli</taxon>
        <taxon>Lactobacillales</taxon>
        <taxon>Enterococcaceae</taxon>
        <taxon>Enterococcus</taxon>
    </lineage>
</organism>
<dbReference type="RefSeq" id="WP_204653256.1">
    <property type="nucleotide sequence ID" value="NZ_JAFBFD010000007.1"/>
</dbReference>
<keyword evidence="3" id="KW-0255">Endonuclease</keyword>
<evidence type="ECO:0000256" key="2">
    <source>
        <dbReference type="ARBA" id="ARBA00022722"/>
    </source>
</evidence>
<evidence type="ECO:0000259" key="7">
    <source>
        <dbReference type="Pfam" id="PF08340"/>
    </source>
</evidence>
<proteinExistence type="inferred from homology"/>
<evidence type="ECO:0000256" key="3">
    <source>
        <dbReference type="ARBA" id="ARBA00022759"/>
    </source>
</evidence>